<keyword evidence="2 7" id="KW-0031">Aminopeptidase</keyword>
<dbReference type="InterPro" id="IPR048816">
    <property type="entry name" value="Peptidase_M17_N_1"/>
</dbReference>
<evidence type="ECO:0000256" key="1">
    <source>
        <dbReference type="ARBA" id="ARBA00009528"/>
    </source>
</evidence>
<dbReference type="InterPro" id="IPR000819">
    <property type="entry name" value="Peptidase_M17_C"/>
</dbReference>
<dbReference type="Gene3D" id="3.40.220.10">
    <property type="entry name" value="Leucine Aminopeptidase, subunit E, domain 1"/>
    <property type="match status" value="1"/>
</dbReference>
<dbReference type="Pfam" id="PF21337">
    <property type="entry name" value="Peptidase_M17_N_1"/>
    <property type="match status" value="1"/>
</dbReference>
<evidence type="ECO:0000256" key="2">
    <source>
        <dbReference type="ARBA" id="ARBA00022438"/>
    </source>
</evidence>
<accession>A0ABZ2C7I2</accession>
<dbReference type="CDD" id="cd00433">
    <property type="entry name" value="Peptidase_M17"/>
    <property type="match status" value="1"/>
</dbReference>
<sequence>MQLSTKLTFVDFDSQALPIMCLTPAEFQTWILEQDEETQNWVARMGVVGKAGDVLVSSSEVIAIVEHALAHFAAIPEKLKGGTYYFEGLEENLLEVAVLAWGMATYRYQEFKTGAPVPKLVWPEDIDRGAFQALIESITFVRDMINQPANLMNPQTLAQKSEDLAKSWGAEIEILKDQDRLQKEYPLVHAVGKASATPPCLIDVRWGNPAHPKLTLIGKGVTFDSGGLDLKSSSNMLLMKKDMGGAAHVLALAHLIIHHKLPVRLRVLIPAVENAVSGTAIRPGDIFKSRKGLTVEIGNTDAEGRLILADALAEADSENPDLVIDFATLTGAARIAVGTEIGALFSNQKDLLWPLQELGDQLEDPLWPLPLWSGYESMIASKFADVNNVGTSSYAGATLAALFMKKFIEAPWIHIDMMAWNITAKPGKPEGGEAMGLRTIFAYLMSRYSVLN</sequence>
<feature type="domain" description="Cytosol aminopeptidase" evidence="6">
    <location>
        <begin position="299"/>
        <end position="306"/>
    </location>
</feature>
<comment type="similarity">
    <text evidence="1">Belongs to the peptidase M17 family.</text>
</comment>
<protein>
    <submittedName>
        <fullName evidence="7">Leucyl aminopeptidase family protein</fullName>
    </submittedName>
</protein>
<dbReference type="GO" id="GO:0004177">
    <property type="term" value="F:aminopeptidase activity"/>
    <property type="evidence" value="ECO:0007669"/>
    <property type="project" value="UniProtKB-KW"/>
</dbReference>
<dbReference type="PANTHER" id="PTHR11963:SF20">
    <property type="entry name" value="PEPTIDASE B"/>
    <property type="match status" value="1"/>
</dbReference>
<dbReference type="InterPro" id="IPR011356">
    <property type="entry name" value="Leucine_aapep/pepB"/>
</dbReference>
<dbReference type="Pfam" id="PF00883">
    <property type="entry name" value="Peptidase_M17"/>
    <property type="match status" value="1"/>
</dbReference>
<keyword evidence="3" id="KW-0645">Protease</keyword>
<gene>
    <name evidence="7" type="ORF">Bealeia1_01689</name>
</gene>
<proteinExistence type="inferred from homology"/>
<keyword evidence="5" id="KW-0464">Manganese</keyword>
<dbReference type="PRINTS" id="PR00481">
    <property type="entry name" value="LAMNOPPTDASE"/>
</dbReference>
<organism evidence="7 8">
    <name type="scientific">Candidatus Bealeia paramacronuclearis</name>
    <dbReference type="NCBI Taxonomy" id="1921001"/>
    <lineage>
        <taxon>Bacteria</taxon>
        <taxon>Pseudomonadati</taxon>
        <taxon>Pseudomonadota</taxon>
        <taxon>Alphaproteobacteria</taxon>
        <taxon>Holosporales</taxon>
        <taxon>Holosporaceae</taxon>
        <taxon>Candidatus Bealeia</taxon>
    </lineage>
</organism>
<dbReference type="Gene3D" id="3.40.630.10">
    <property type="entry name" value="Zn peptidases"/>
    <property type="match status" value="1"/>
</dbReference>
<dbReference type="EMBL" id="CP133270">
    <property type="protein sequence ID" value="WVX67483.1"/>
    <property type="molecule type" value="Genomic_DNA"/>
</dbReference>
<evidence type="ECO:0000313" key="8">
    <source>
        <dbReference type="Proteomes" id="UP001330434"/>
    </source>
</evidence>
<evidence type="ECO:0000256" key="5">
    <source>
        <dbReference type="ARBA" id="ARBA00023211"/>
    </source>
</evidence>
<dbReference type="InterPro" id="IPR043472">
    <property type="entry name" value="Macro_dom-like"/>
</dbReference>
<evidence type="ECO:0000313" key="7">
    <source>
        <dbReference type="EMBL" id="WVX67483.1"/>
    </source>
</evidence>
<keyword evidence="8" id="KW-1185">Reference proteome</keyword>
<dbReference type="PANTHER" id="PTHR11963">
    <property type="entry name" value="LEUCINE AMINOPEPTIDASE-RELATED"/>
    <property type="match status" value="1"/>
</dbReference>
<evidence type="ECO:0000259" key="6">
    <source>
        <dbReference type="PROSITE" id="PS00631"/>
    </source>
</evidence>
<dbReference type="SUPFAM" id="SSF53187">
    <property type="entry name" value="Zn-dependent exopeptidases"/>
    <property type="match status" value="1"/>
</dbReference>
<reference evidence="7 8" key="1">
    <citation type="journal article" date="2024" name="Environ. Microbiol.">
        <title>Novel evolutionary insights on the interactions of the Holosporales (Alphaproteobacteria) with eukaryotic hosts from comparative genomics.</title>
        <authorList>
            <person name="Giovannini M."/>
            <person name="Petroni G."/>
            <person name="Castelli M."/>
        </authorList>
    </citation>
    <scope>NUCLEOTIDE SEQUENCE [LARGE SCALE GENOMIC DNA]</scope>
    <source>
        <strain evidence="7 8">US_Bl 15I1</strain>
    </source>
</reference>
<evidence type="ECO:0000256" key="4">
    <source>
        <dbReference type="ARBA" id="ARBA00022801"/>
    </source>
</evidence>
<name>A0ABZ2C7I2_9PROT</name>
<evidence type="ECO:0000256" key="3">
    <source>
        <dbReference type="ARBA" id="ARBA00022670"/>
    </source>
</evidence>
<keyword evidence="4" id="KW-0378">Hydrolase</keyword>
<dbReference type="PROSITE" id="PS00631">
    <property type="entry name" value="CYTOSOL_AP"/>
    <property type="match status" value="1"/>
</dbReference>
<dbReference type="Proteomes" id="UP001330434">
    <property type="component" value="Chromosome"/>
</dbReference>
<dbReference type="RefSeq" id="WP_331256218.1">
    <property type="nucleotide sequence ID" value="NZ_CP133270.1"/>
</dbReference>